<name>A0A2M7FYH8_9BACT</name>
<feature type="chain" id="PRO_5014986481" description="AMIN domain-containing protein" evidence="1">
    <location>
        <begin position="23"/>
        <end position="166"/>
    </location>
</feature>
<proteinExistence type="predicted"/>
<evidence type="ECO:0008006" key="4">
    <source>
        <dbReference type="Google" id="ProtNLM"/>
    </source>
</evidence>
<organism evidence="2 3">
    <name type="scientific">bacterium (Candidatus Blackallbacteria) CG17_big_fil_post_rev_8_21_14_2_50_48_46</name>
    <dbReference type="NCBI Taxonomy" id="2014261"/>
    <lineage>
        <taxon>Bacteria</taxon>
        <taxon>Candidatus Blackallbacteria</taxon>
    </lineage>
</organism>
<accession>A0A2M7FYH8</accession>
<gene>
    <name evidence="2" type="ORF">COW36_22385</name>
</gene>
<protein>
    <recommendedName>
        <fullName evidence="4">AMIN domain-containing protein</fullName>
    </recommendedName>
</protein>
<dbReference type="PROSITE" id="PS51257">
    <property type="entry name" value="PROKAR_LIPOPROTEIN"/>
    <property type="match status" value="1"/>
</dbReference>
<dbReference type="AlphaFoldDB" id="A0A2M7FYH8"/>
<dbReference type="Proteomes" id="UP000231019">
    <property type="component" value="Unassembled WGS sequence"/>
</dbReference>
<comment type="caution">
    <text evidence="2">The sequence shown here is derived from an EMBL/GenBank/DDBJ whole genome shotgun (WGS) entry which is preliminary data.</text>
</comment>
<reference evidence="2 3" key="1">
    <citation type="submission" date="2017-09" db="EMBL/GenBank/DDBJ databases">
        <title>Depth-based differentiation of microbial function through sediment-hosted aquifers and enrichment of novel symbionts in the deep terrestrial subsurface.</title>
        <authorList>
            <person name="Probst A.J."/>
            <person name="Ladd B."/>
            <person name="Jarett J.K."/>
            <person name="Geller-Mcgrath D.E."/>
            <person name="Sieber C.M."/>
            <person name="Emerson J.B."/>
            <person name="Anantharaman K."/>
            <person name="Thomas B.C."/>
            <person name="Malmstrom R."/>
            <person name="Stieglmeier M."/>
            <person name="Klingl A."/>
            <person name="Woyke T."/>
            <person name="Ryan C.M."/>
            <person name="Banfield J.F."/>
        </authorList>
    </citation>
    <scope>NUCLEOTIDE SEQUENCE [LARGE SCALE GENOMIC DNA]</scope>
    <source>
        <strain evidence="2">CG17_big_fil_post_rev_8_21_14_2_50_48_46</strain>
    </source>
</reference>
<feature type="signal peptide" evidence="1">
    <location>
        <begin position="1"/>
        <end position="22"/>
    </location>
</feature>
<evidence type="ECO:0000313" key="3">
    <source>
        <dbReference type="Proteomes" id="UP000231019"/>
    </source>
</evidence>
<dbReference type="EMBL" id="PFFQ01000061">
    <property type="protein sequence ID" value="PIW14361.1"/>
    <property type="molecule type" value="Genomic_DNA"/>
</dbReference>
<evidence type="ECO:0000256" key="1">
    <source>
        <dbReference type="SAM" id="SignalP"/>
    </source>
</evidence>
<evidence type="ECO:0000313" key="2">
    <source>
        <dbReference type="EMBL" id="PIW14361.1"/>
    </source>
</evidence>
<sequence>MKSGLQFLLVNSLVLFILGGCAQSVNTTVSAPTDVKEPVRALLPQEKPQPSASPVSIATVLKVITSENLQLQVGEELMLVGDVEMSDKRKLSFDQIQKQLKIENLKPDVLSLDIGQRLIKALKPGLAEVRISPLNQEKLGLTVKVLIVAPPPAIDPQVALVELEIE</sequence>
<keyword evidence="1" id="KW-0732">Signal</keyword>